<dbReference type="Pfam" id="PF02207">
    <property type="entry name" value="zf-UBR"/>
    <property type="match status" value="1"/>
</dbReference>
<sequence length="392" mass="45096">MIDPNKQKRNQMCDNKGYTTAVEFLDKQEKLEKEARRLMPYDPVKCTYAMGSLKQLVFACLTCNNIGVCYSCSIQCHSTHEIVELFSKRDFTCDCGTERDGNGKHNGVYCQIRKNTELDIPSYTNVYGHNYTAGEFCSCNSKYDPNTESGDMIQCVLGLECNEDWYHDYCILGLPKPDILKKETKEGETKEGVKKEDEKNSNGSVKFPDLDTFDTFICWKCINKYRSNFEQLLDINDSFVSYKINRNATINNLVCSENKKRKIEIHDYSLFLKKGYGEILQKLVSEIEATGKYKNSLKFLTEICSCLLKDVPIYKPSEDKEEEYYDMFSLGNRELNNHISRDTAITGILALEEVKTKLKQFLRPFAETGKVVEENDIKSFFAKQASLGRHTK</sequence>
<dbReference type="PANTHER" id="PTHR13513:SF9">
    <property type="entry name" value="E3 UBIQUITIN-PROTEIN LIGASE UBR7-RELATED"/>
    <property type="match status" value="1"/>
</dbReference>
<proteinExistence type="predicted"/>
<feature type="zinc finger region" description="UBR-type" evidence="4">
    <location>
        <begin position="44"/>
        <end position="115"/>
    </location>
</feature>
<dbReference type="PANTHER" id="PTHR13513">
    <property type="entry name" value="E3 UBIQUITIN-PROTEIN LIGASE UBR7"/>
    <property type="match status" value="1"/>
</dbReference>
<evidence type="ECO:0000256" key="1">
    <source>
        <dbReference type="ARBA" id="ARBA00022723"/>
    </source>
</evidence>
<evidence type="ECO:0000256" key="4">
    <source>
        <dbReference type="PROSITE-ProRule" id="PRU00508"/>
    </source>
</evidence>
<feature type="domain" description="UBR-type" evidence="5">
    <location>
        <begin position="44"/>
        <end position="115"/>
    </location>
</feature>
<dbReference type="VEuPathDB" id="FungiDB:SCODWIG_01220"/>
<dbReference type="InterPro" id="IPR013083">
    <property type="entry name" value="Znf_RING/FYVE/PHD"/>
</dbReference>
<dbReference type="InterPro" id="IPR003126">
    <property type="entry name" value="Znf_UBR"/>
</dbReference>
<organism evidence="6 7">
    <name type="scientific">Saccharomycodes ludwigii</name>
    <dbReference type="NCBI Taxonomy" id="36035"/>
    <lineage>
        <taxon>Eukaryota</taxon>
        <taxon>Fungi</taxon>
        <taxon>Dikarya</taxon>
        <taxon>Ascomycota</taxon>
        <taxon>Saccharomycotina</taxon>
        <taxon>Saccharomycetes</taxon>
        <taxon>Saccharomycodales</taxon>
        <taxon>Saccharomycodaceae</taxon>
        <taxon>Saccharomycodes</taxon>
    </lineage>
</organism>
<dbReference type="EMBL" id="UFAJ01000145">
    <property type="protein sequence ID" value="SSD59459.1"/>
    <property type="molecule type" value="Genomic_DNA"/>
</dbReference>
<evidence type="ECO:0000313" key="7">
    <source>
        <dbReference type="Proteomes" id="UP000262825"/>
    </source>
</evidence>
<evidence type="ECO:0000259" key="5">
    <source>
        <dbReference type="PROSITE" id="PS51157"/>
    </source>
</evidence>
<name>A0A376B4F2_9ASCO</name>
<keyword evidence="3" id="KW-0862">Zinc</keyword>
<protein>
    <recommendedName>
        <fullName evidence="5">UBR-type domain-containing protein</fullName>
    </recommendedName>
</protein>
<dbReference type="GO" id="GO:0061630">
    <property type="term" value="F:ubiquitin protein ligase activity"/>
    <property type="evidence" value="ECO:0007669"/>
    <property type="project" value="InterPro"/>
</dbReference>
<gene>
    <name evidence="6" type="ORF">SCODWIG_01220</name>
</gene>
<dbReference type="InterPro" id="IPR047506">
    <property type="entry name" value="UBR7-like_UBR-box"/>
</dbReference>
<dbReference type="PROSITE" id="PS51157">
    <property type="entry name" value="ZF_UBR"/>
    <property type="match status" value="1"/>
</dbReference>
<dbReference type="AlphaFoldDB" id="A0A376B4F2"/>
<keyword evidence="2" id="KW-0863">Zinc-finger</keyword>
<dbReference type="Proteomes" id="UP000262825">
    <property type="component" value="Unassembled WGS sequence"/>
</dbReference>
<reference evidence="7" key="1">
    <citation type="submission" date="2018-06" db="EMBL/GenBank/DDBJ databases">
        <authorList>
            <person name="Guldener U."/>
        </authorList>
    </citation>
    <scope>NUCLEOTIDE SEQUENCE [LARGE SCALE GENOMIC DNA]</scope>
    <source>
        <strain evidence="7">UTAD17</strain>
    </source>
</reference>
<evidence type="ECO:0000256" key="3">
    <source>
        <dbReference type="ARBA" id="ARBA00022833"/>
    </source>
</evidence>
<keyword evidence="1" id="KW-0479">Metal-binding</keyword>
<dbReference type="GO" id="GO:0008270">
    <property type="term" value="F:zinc ion binding"/>
    <property type="evidence" value="ECO:0007669"/>
    <property type="project" value="UniProtKB-KW"/>
</dbReference>
<dbReference type="CDD" id="cd19677">
    <property type="entry name" value="UBR-box_UBR7"/>
    <property type="match status" value="1"/>
</dbReference>
<evidence type="ECO:0000313" key="6">
    <source>
        <dbReference type="EMBL" id="SSD59459.1"/>
    </source>
</evidence>
<accession>A0A376B4F2</accession>
<evidence type="ECO:0000256" key="2">
    <source>
        <dbReference type="ARBA" id="ARBA00022771"/>
    </source>
</evidence>
<dbReference type="InterPro" id="IPR040204">
    <property type="entry name" value="UBR7"/>
</dbReference>
<dbReference type="Gene3D" id="3.30.40.10">
    <property type="entry name" value="Zinc/RING finger domain, C3HC4 (zinc finger)"/>
    <property type="match status" value="1"/>
</dbReference>
<dbReference type="GO" id="GO:0005737">
    <property type="term" value="C:cytoplasm"/>
    <property type="evidence" value="ECO:0007669"/>
    <property type="project" value="TreeGrafter"/>
</dbReference>
<dbReference type="SMART" id="SM00396">
    <property type="entry name" value="ZnF_UBR1"/>
    <property type="match status" value="1"/>
</dbReference>
<keyword evidence="7" id="KW-1185">Reference proteome</keyword>